<sequence length="275" mass="30075">MIRRLCHAFLASAARRWPAELRGEMLAEWRAELHAIPTPARRLRYAASLASSRPHREPALVVSPGRNLAHLVLSFVLVVGLPWVYGRFSLGWTTSVSDDTIGWQAWAGVGGIVGAVALGIICARATTGVTQLIRPAFVPLWTVGIMYTMLLAGPLLEGHLPNRSHAISHSWWALSAVVLCTLAGRVARRGSVLLSWGVVMLAVAVSLTVVDSSIHHLDAGGFESFFDGEFLPGFLFLVVTRISLHDTVFLLVYAHCLVRRHRAAEHRLTTQAMLV</sequence>
<feature type="transmembrane region" description="Helical" evidence="1">
    <location>
        <begin position="234"/>
        <end position="258"/>
    </location>
</feature>
<evidence type="ECO:0000256" key="1">
    <source>
        <dbReference type="SAM" id="Phobius"/>
    </source>
</evidence>
<keyword evidence="3" id="KW-1185">Reference proteome</keyword>
<dbReference type="RefSeq" id="WP_191842528.1">
    <property type="nucleotide sequence ID" value="NZ_BAAALB010000024.1"/>
</dbReference>
<dbReference type="Proteomes" id="UP000619293">
    <property type="component" value="Unassembled WGS sequence"/>
</dbReference>
<feature type="transmembrane region" description="Helical" evidence="1">
    <location>
        <begin position="168"/>
        <end position="186"/>
    </location>
</feature>
<keyword evidence="1" id="KW-1133">Transmembrane helix</keyword>
<evidence type="ECO:0000313" key="2">
    <source>
        <dbReference type="EMBL" id="GIF90522.1"/>
    </source>
</evidence>
<feature type="transmembrane region" description="Helical" evidence="1">
    <location>
        <begin position="137"/>
        <end position="156"/>
    </location>
</feature>
<gene>
    <name evidence="2" type="ORF">Cch02nite_39660</name>
</gene>
<keyword evidence="1" id="KW-0812">Transmembrane</keyword>
<reference evidence="2 3" key="1">
    <citation type="submission" date="2021-01" db="EMBL/GenBank/DDBJ databases">
        <title>Whole genome shotgun sequence of Catellatospora chokoriensis NBRC 107358.</title>
        <authorList>
            <person name="Komaki H."/>
            <person name="Tamura T."/>
        </authorList>
    </citation>
    <scope>NUCLEOTIDE SEQUENCE [LARGE SCALE GENOMIC DNA]</scope>
    <source>
        <strain evidence="2 3">NBRC 107358</strain>
    </source>
</reference>
<feature type="transmembrane region" description="Helical" evidence="1">
    <location>
        <begin position="193"/>
        <end position="214"/>
    </location>
</feature>
<name>A0A8J3NRT9_9ACTN</name>
<accession>A0A8J3NRT9</accession>
<evidence type="ECO:0000313" key="3">
    <source>
        <dbReference type="Proteomes" id="UP000619293"/>
    </source>
</evidence>
<dbReference type="AlphaFoldDB" id="A0A8J3NRT9"/>
<protein>
    <submittedName>
        <fullName evidence="2">Uncharacterized protein</fullName>
    </submittedName>
</protein>
<keyword evidence="1" id="KW-0472">Membrane</keyword>
<organism evidence="2 3">
    <name type="scientific">Catellatospora chokoriensis</name>
    <dbReference type="NCBI Taxonomy" id="310353"/>
    <lineage>
        <taxon>Bacteria</taxon>
        <taxon>Bacillati</taxon>
        <taxon>Actinomycetota</taxon>
        <taxon>Actinomycetes</taxon>
        <taxon>Micromonosporales</taxon>
        <taxon>Micromonosporaceae</taxon>
        <taxon>Catellatospora</taxon>
    </lineage>
</organism>
<proteinExistence type="predicted"/>
<feature type="transmembrane region" description="Helical" evidence="1">
    <location>
        <begin position="68"/>
        <end position="85"/>
    </location>
</feature>
<comment type="caution">
    <text evidence="2">The sequence shown here is derived from an EMBL/GenBank/DDBJ whole genome shotgun (WGS) entry which is preliminary data.</text>
</comment>
<feature type="transmembrane region" description="Helical" evidence="1">
    <location>
        <begin position="105"/>
        <end position="125"/>
    </location>
</feature>
<dbReference type="EMBL" id="BONG01000023">
    <property type="protein sequence ID" value="GIF90522.1"/>
    <property type="molecule type" value="Genomic_DNA"/>
</dbReference>